<dbReference type="AlphaFoldDB" id="A0A317VMU4"/>
<dbReference type="RefSeq" id="XP_025463754.1">
    <property type="nucleotide sequence ID" value="XM_025617419.1"/>
</dbReference>
<dbReference type="GeneID" id="37119562"/>
<evidence type="ECO:0000313" key="3">
    <source>
        <dbReference type="EMBL" id="PWY74561.1"/>
    </source>
</evidence>
<evidence type="ECO:0000256" key="2">
    <source>
        <dbReference type="SAM" id="MobiDB-lite"/>
    </source>
</evidence>
<organism evidence="3 4">
    <name type="scientific">Aspergillus sclerotioniger CBS 115572</name>
    <dbReference type="NCBI Taxonomy" id="1450535"/>
    <lineage>
        <taxon>Eukaryota</taxon>
        <taxon>Fungi</taxon>
        <taxon>Dikarya</taxon>
        <taxon>Ascomycota</taxon>
        <taxon>Pezizomycotina</taxon>
        <taxon>Eurotiomycetes</taxon>
        <taxon>Eurotiomycetidae</taxon>
        <taxon>Eurotiales</taxon>
        <taxon>Aspergillaceae</taxon>
        <taxon>Aspergillus</taxon>
        <taxon>Aspergillus subgen. Circumdati</taxon>
    </lineage>
</organism>
<feature type="region of interest" description="Disordered" evidence="2">
    <location>
        <begin position="19"/>
        <end position="41"/>
    </location>
</feature>
<comment type="caution">
    <text evidence="3">The sequence shown here is derived from an EMBL/GenBank/DDBJ whole genome shotgun (WGS) entry which is preliminary data.</text>
</comment>
<dbReference type="STRING" id="1450535.A0A317VMU4"/>
<evidence type="ECO:0000313" key="4">
    <source>
        <dbReference type="Proteomes" id="UP000246702"/>
    </source>
</evidence>
<accession>A0A317VMU4</accession>
<feature type="compositionally biased region" description="Polar residues" evidence="2">
    <location>
        <begin position="19"/>
        <end position="32"/>
    </location>
</feature>
<dbReference type="Proteomes" id="UP000246702">
    <property type="component" value="Unassembled WGS sequence"/>
</dbReference>
<proteinExistence type="predicted"/>
<keyword evidence="1" id="KW-0175">Coiled coil</keyword>
<evidence type="ECO:0000256" key="1">
    <source>
        <dbReference type="SAM" id="Coils"/>
    </source>
</evidence>
<reference evidence="3 4" key="1">
    <citation type="submission" date="2016-12" db="EMBL/GenBank/DDBJ databases">
        <title>The genomes of Aspergillus section Nigri reveals drivers in fungal speciation.</title>
        <authorList>
            <consortium name="DOE Joint Genome Institute"/>
            <person name="Vesth T.C."/>
            <person name="Nybo J."/>
            <person name="Theobald S."/>
            <person name="Brandl J."/>
            <person name="Frisvad J.C."/>
            <person name="Nielsen K.F."/>
            <person name="Lyhne E.K."/>
            <person name="Kogle M.E."/>
            <person name="Kuo A."/>
            <person name="Riley R."/>
            <person name="Clum A."/>
            <person name="Nolan M."/>
            <person name="Lipzen A."/>
            <person name="Salamov A."/>
            <person name="Henrissat B."/>
            <person name="Wiebenga A."/>
            <person name="De Vries R.P."/>
            <person name="Grigoriev I.V."/>
            <person name="Mortensen U.H."/>
            <person name="Andersen M.R."/>
            <person name="Baker S.E."/>
        </authorList>
    </citation>
    <scope>NUCLEOTIDE SEQUENCE [LARGE SCALE GENOMIC DNA]</scope>
    <source>
        <strain evidence="3 4">CBS 115572</strain>
    </source>
</reference>
<dbReference type="OrthoDB" id="4755094at2759"/>
<protein>
    <submittedName>
        <fullName evidence="3">Uncharacterized protein</fullName>
    </submittedName>
</protein>
<name>A0A317VMU4_9EURO</name>
<keyword evidence="4" id="KW-1185">Reference proteome</keyword>
<sequence>MGLMKVDSLLMEDWFGSGQSNHTAQDRQSNVAPRQGGGRRSVPQILNDFEVLSRDLPILRRAWVRKQDIIASLQEQLRQSEQRNQHLEEQLQDCQARILKFSPVSCLSDTTVSEEFIKIRENLCKWAEELPDICGDFKMELLVALDDFESHPLILGWPDSYYPQRCIALQSEILMHLVFRHLWRGIFEVPIPGLSSSGEKLLADLQEGMLSLQPKKDTESIGAWRSDTMRAYAACQKYQQGVNSECSRVIANLLGFFSWFGFENQVNWSNKLSRFSEEILGPATSLATNMSSSPRQYRWEWYGEAFFPRGVVRKRHLKQFIVQDARTHHRVSIANLKFLSDETPVGELLIIIFPALFRYGGGGSEEFLIEKGVILISVNDNLQGGKVV</sequence>
<dbReference type="EMBL" id="MSFK01000030">
    <property type="protein sequence ID" value="PWY74561.1"/>
    <property type="molecule type" value="Genomic_DNA"/>
</dbReference>
<gene>
    <name evidence="3" type="ORF">BO94DRAFT_627401</name>
</gene>
<feature type="coiled-coil region" evidence="1">
    <location>
        <begin position="70"/>
        <end position="97"/>
    </location>
</feature>
<dbReference type="CDD" id="cd14686">
    <property type="entry name" value="bZIP"/>
    <property type="match status" value="1"/>
</dbReference>